<keyword evidence="3" id="KW-1185">Reference proteome</keyword>
<sequence length="359" mass="39443">MVSSLDDDNGVLQQQQQQKQQQQQVLPQHAVQTMKEKMMATASFRQFQAAVHAKPSLADDWISFTSRPWVQGPIDTFFDNQYLAAMMADSPELQDTVDSIITTGDAALQEGRHVPWLLHAVQTVAGHSGIYIAVEAAEQMLGPHRIARLEALTAAALTRPRAVKLVAVLAALLTPQAIHGLMALLKACFTDERINGMMDAAEYVLSDEERLALADLALDQLSDAATDDGILHGIASLDAAADAQLVLSTGQELLGWLLQQPEAMGAAAGQLIDAVVDMKRLERAVARNDEIMTLERISIMHKVLAQLSPALRPENISSSATLIRNMLLSRQLQRWAGDLWGLWWAYHANVALRLRLRRA</sequence>
<accession>A0ABY8U456</accession>
<organism evidence="2 3">
    <name type="scientific">Tetradesmus obliquus</name>
    <name type="common">Green alga</name>
    <name type="synonym">Acutodesmus obliquus</name>
    <dbReference type="NCBI Taxonomy" id="3088"/>
    <lineage>
        <taxon>Eukaryota</taxon>
        <taxon>Viridiplantae</taxon>
        <taxon>Chlorophyta</taxon>
        <taxon>core chlorophytes</taxon>
        <taxon>Chlorophyceae</taxon>
        <taxon>CS clade</taxon>
        <taxon>Sphaeropleales</taxon>
        <taxon>Scenedesmaceae</taxon>
        <taxon>Tetradesmus</taxon>
    </lineage>
</organism>
<reference evidence="2 3" key="1">
    <citation type="submission" date="2023-05" db="EMBL/GenBank/DDBJ databases">
        <title>A 100% complete, gapless, phased diploid assembly of the Scenedesmus obliquus UTEX 3031 genome.</title>
        <authorList>
            <person name="Biondi T.C."/>
            <person name="Hanschen E.R."/>
            <person name="Kwon T."/>
            <person name="Eng W."/>
            <person name="Kruse C.P.S."/>
            <person name="Koehler S.I."/>
            <person name="Kunde Y."/>
            <person name="Gleasner C.D."/>
            <person name="You Mak K.T."/>
            <person name="Polle J."/>
            <person name="Hovde B.T."/>
            <person name="Starkenburg S.R."/>
        </authorList>
    </citation>
    <scope>NUCLEOTIDE SEQUENCE [LARGE SCALE GENOMIC DNA]</scope>
    <source>
        <strain evidence="2 3">DOE0152z</strain>
    </source>
</reference>
<protein>
    <submittedName>
        <fullName evidence="2">Uncharacterized protein</fullName>
    </submittedName>
</protein>
<feature type="region of interest" description="Disordered" evidence="1">
    <location>
        <begin position="1"/>
        <end position="30"/>
    </location>
</feature>
<dbReference type="EMBL" id="CP126214">
    <property type="protein sequence ID" value="WIA15904.1"/>
    <property type="molecule type" value="Genomic_DNA"/>
</dbReference>
<evidence type="ECO:0000256" key="1">
    <source>
        <dbReference type="SAM" id="MobiDB-lite"/>
    </source>
</evidence>
<evidence type="ECO:0000313" key="3">
    <source>
        <dbReference type="Proteomes" id="UP001244341"/>
    </source>
</evidence>
<proteinExistence type="predicted"/>
<feature type="compositionally biased region" description="Low complexity" evidence="1">
    <location>
        <begin position="13"/>
        <end position="24"/>
    </location>
</feature>
<evidence type="ECO:0000313" key="2">
    <source>
        <dbReference type="EMBL" id="WIA15904.1"/>
    </source>
</evidence>
<name>A0ABY8U456_TETOB</name>
<dbReference type="Proteomes" id="UP001244341">
    <property type="component" value="Chromosome 7b"/>
</dbReference>
<gene>
    <name evidence="2" type="ORF">OEZ85_012653</name>
</gene>